<dbReference type="InterPro" id="IPR025139">
    <property type="entry name" value="DUF4062"/>
</dbReference>
<organism evidence="3 4">
    <name type="scientific">Antrihabitans cavernicola</name>
    <dbReference type="NCBI Taxonomy" id="2495913"/>
    <lineage>
        <taxon>Bacteria</taxon>
        <taxon>Bacillati</taxon>
        <taxon>Actinomycetota</taxon>
        <taxon>Actinomycetes</taxon>
        <taxon>Mycobacteriales</taxon>
        <taxon>Nocardiaceae</taxon>
        <taxon>Antrihabitans</taxon>
    </lineage>
</organism>
<evidence type="ECO:0000313" key="3">
    <source>
        <dbReference type="EMBL" id="KAA0023880.1"/>
    </source>
</evidence>
<comment type="caution">
    <text evidence="3">The sequence shown here is derived from an EMBL/GenBank/DDBJ whole genome shotgun (WGS) entry which is preliminary data.</text>
</comment>
<protein>
    <submittedName>
        <fullName evidence="3">DUF4062 domain-containing protein</fullName>
    </submittedName>
</protein>
<proteinExistence type="predicted"/>
<evidence type="ECO:0000259" key="2">
    <source>
        <dbReference type="Pfam" id="PF13271"/>
    </source>
</evidence>
<name>A0A5A7SCK3_9NOCA</name>
<keyword evidence="4" id="KW-1185">Reference proteome</keyword>
<accession>A0A5A7SCK3</accession>
<dbReference type="OrthoDB" id="72299at2"/>
<dbReference type="EMBL" id="VLNY01000002">
    <property type="protein sequence ID" value="KAA0023880.1"/>
    <property type="molecule type" value="Genomic_DNA"/>
</dbReference>
<reference evidence="3 4" key="1">
    <citation type="submission" date="2019-07" db="EMBL/GenBank/DDBJ databases">
        <title>Rhodococcus cavernicolus sp. nov., isolated from a cave.</title>
        <authorList>
            <person name="Lee S.D."/>
        </authorList>
    </citation>
    <scope>NUCLEOTIDE SEQUENCE [LARGE SCALE GENOMIC DNA]</scope>
    <source>
        <strain evidence="3 4">C1-24</strain>
    </source>
</reference>
<feature type="domain" description="DUF4062" evidence="2">
    <location>
        <begin position="56"/>
        <end position="138"/>
    </location>
</feature>
<keyword evidence="1" id="KW-0175">Coiled coil</keyword>
<feature type="coiled-coil region" evidence="1">
    <location>
        <begin position="220"/>
        <end position="247"/>
    </location>
</feature>
<dbReference type="Pfam" id="PF13271">
    <property type="entry name" value="DUF4062"/>
    <property type="match status" value="1"/>
</dbReference>
<gene>
    <name evidence="3" type="ORF">FOY51_04645</name>
</gene>
<evidence type="ECO:0000256" key="1">
    <source>
        <dbReference type="SAM" id="Coils"/>
    </source>
</evidence>
<sequence length="404" mass="44495">MRTVSVRVRLGAQVEALLLLSSARHPGITPAHGGAAVSGLSDRAGKIGAVDDKRYQVFVSSTYTDLTDERAAVIQAILRMDHLPAGMEMFPSADEGQWALIEQVIDQSDYYIVVVAGRYGSVIDAEGISFTEKEYDYAVKSKIPVLGFVHKDPGSIPANKTDMDPAVQELLQKFREKVQSKPVTFFESPAELGGLVVTSLLQAIKKKPGMGWIRGDQAMTVEQQREILALREQVAALREEKVAAESALVEDVSKLAQGDETVTLWVEVESPSYNQPSVIEFVETTWDGVFRDVAPELVDEGAEVDARQRLASHLVINARDEAMERMKRVPRGQAKVHDDDWDLVKTQFRALGLIDNGLKKRPVNDSNKYVRLTEKGDRHLTALIAVPRGIDPNSIVVPSVLADN</sequence>
<dbReference type="AlphaFoldDB" id="A0A5A7SCK3"/>
<evidence type="ECO:0000313" key="4">
    <source>
        <dbReference type="Proteomes" id="UP000322244"/>
    </source>
</evidence>
<dbReference type="Proteomes" id="UP000322244">
    <property type="component" value="Unassembled WGS sequence"/>
</dbReference>